<dbReference type="InterPro" id="IPR017452">
    <property type="entry name" value="GPCR_Rhodpsn_7TM"/>
</dbReference>
<keyword evidence="6" id="KW-0675">Receptor</keyword>
<dbReference type="PANTHER" id="PTHR24243:SF208">
    <property type="entry name" value="PYROKININ-1 RECEPTOR"/>
    <property type="match status" value="1"/>
</dbReference>
<accession>A0AAD9QEQ0</accession>
<reference evidence="10" key="1">
    <citation type="journal article" date="2023" name="G3 (Bethesda)">
        <title>Whole genome assembly and annotation of the endangered Caribbean coral Acropora cervicornis.</title>
        <authorList>
            <person name="Selwyn J.D."/>
            <person name="Vollmer S.V."/>
        </authorList>
    </citation>
    <scope>NUCLEOTIDE SEQUENCE</scope>
    <source>
        <strain evidence="10">K2</strain>
    </source>
</reference>
<dbReference type="PANTHER" id="PTHR24243">
    <property type="entry name" value="G-PROTEIN COUPLED RECEPTOR"/>
    <property type="match status" value="1"/>
</dbReference>
<evidence type="ECO:0000256" key="7">
    <source>
        <dbReference type="ARBA" id="ARBA00023224"/>
    </source>
</evidence>
<dbReference type="PRINTS" id="PR00237">
    <property type="entry name" value="GPCRRHODOPSN"/>
</dbReference>
<evidence type="ECO:0000313" key="10">
    <source>
        <dbReference type="EMBL" id="KAK2559581.1"/>
    </source>
</evidence>
<keyword evidence="2" id="KW-0812">Transmembrane</keyword>
<keyword evidence="8" id="KW-0732">Signal</keyword>
<feature type="domain" description="G-protein coupled receptors family 1 profile" evidence="9">
    <location>
        <begin position="1"/>
        <end position="127"/>
    </location>
</feature>
<dbReference type="InterPro" id="IPR000276">
    <property type="entry name" value="GPCR_Rhodpsn"/>
</dbReference>
<sequence length="127" mass="14315">MAGKRITNMLILKMAIADLLVTPDICDAIQRSCSQHRSADFFGEISYKSRSLSLYQMSTPASIFIVMVVSIDRFVATMYPMKLRVLPKTKMTTFVIWVCSASNAFHDLAWDLGTRSHLRLLTLLPSP</sequence>
<evidence type="ECO:0000256" key="1">
    <source>
        <dbReference type="ARBA" id="ARBA00004141"/>
    </source>
</evidence>
<evidence type="ECO:0000313" key="11">
    <source>
        <dbReference type="Proteomes" id="UP001249851"/>
    </source>
</evidence>
<evidence type="ECO:0000256" key="2">
    <source>
        <dbReference type="ARBA" id="ARBA00022692"/>
    </source>
</evidence>
<comment type="caution">
    <text evidence="10">The sequence shown here is derived from an EMBL/GenBank/DDBJ whole genome shotgun (WGS) entry which is preliminary data.</text>
</comment>
<keyword evidence="7" id="KW-0807">Transducer</keyword>
<dbReference type="GO" id="GO:0004930">
    <property type="term" value="F:G protein-coupled receptor activity"/>
    <property type="evidence" value="ECO:0007669"/>
    <property type="project" value="UniProtKB-KW"/>
</dbReference>
<evidence type="ECO:0000256" key="3">
    <source>
        <dbReference type="ARBA" id="ARBA00022989"/>
    </source>
</evidence>
<dbReference type="SUPFAM" id="SSF81321">
    <property type="entry name" value="Family A G protein-coupled receptor-like"/>
    <property type="match status" value="1"/>
</dbReference>
<feature type="signal peptide" evidence="8">
    <location>
        <begin position="1"/>
        <end position="28"/>
    </location>
</feature>
<proteinExistence type="predicted"/>
<feature type="chain" id="PRO_5042147136" description="G-protein coupled receptors family 1 profile domain-containing protein" evidence="8">
    <location>
        <begin position="29"/>
        <end position="127"/>
    </location>
</feature>
<evidence type="ECO:0000256" key="8">
    <source>
        <dbReference type="SAM" id="SignalP"/>
    </source>
</evidence>
<keyword evidence="11" id="KW-1185">Reference proteome</keyword>
<reference evidence="10" key="2">
    <citation type="journal article" date="2023" name="Science">
        <title>Genomic signatures of disease resistance in endangered staghorn corals.</title>
        <authorList>
            <person name="Vollmer S.V."/>
            <person name="Selwyn J.D."/>
            <person name="Despard B.A."/>
            <person name="Roesel C.L."/>
        </authorList>
    </citation>
    <scope>NUCLEOTIDE SEQUENCE</scope>
    <source>
        <strain evidence="10">K2</strain>
    </source>
</reference>
<keyword evidence="5" id="KW-0472">Membrane</keyword>
<name>A0AAD9QEQ0_ACRCE</name>
<evidence type="ECO:0000259" key="9">
    <source>
        <dbReference type="PROSITE" id="PS50262"/>
    </source>
</evidence>
<comment type="subcellular location">
    <subcellularLocation>
        <location evidence="1">Membrane</location>
        <topology evidence="1">Multi-pass membrane protein</topology>
    </subcellularLocation>
</comment>
<dbReference type="AlphaFoldDB" id="A0AAD9QEQ0"/>
<keyword evidence="4" id="KW-0297">G-protein coupled receptor</keyword>
<keyword evidence="3" id="KW-1133">Transmembrane helix</keyword>
<dbReference type="Proteomes" id="UP001249851">
    <property type="component" value="Unassembled WGS sequence"/>
</dbReference>
<dbReference type="GO" id="GO:0016020">
    <property type="term" value="C:membrane"/>
    <property type="evidence" value="ECO:0007669"/>
    <property type="project" value="UniProtKB-SubCell"/>
</dbReference>
<organism evidence="10 11">
    <name type="scientific">Acropora cervicornis</name>
    <name type="common">Staghorn coral</name>
    <dbReference type="NCBI Taxonomy" id="6130"/>
    <lineage>
        <taxon>Eukaryota</taxon>
        <taxon>Metazoa</taxon>
        <taxon>Cnidaria</taxon>
        <taxon>Anthozoa</taxon>
        <taxon>Hexacorallia</taxon>
        <taxon>Scleractinia</taxon>
        <taxon>Astrocoeniina</taxon>
        <taxon>Acroporidae</taxon>
        <taxon>Acropora</taxon>
    </lineage>
</organism>
<protein>
    <recommendedName>
        <fullName evidence="9">G-protein coupled receptors family 1 profile domain-containing protein</fullName>
    </recommendedName>
</protein>
<dbReference type="Gene3D" id="1.20.1070.10">
    <property type="entry name" value="Rhodopsin 7-helix transmembrane proteins"/>
    <property type="match status" value="1"/>
</dbReference>
<dbReference type="EMBL" id="JARQWQ010000039">
    <property type="protein sequence ID" value="KAK2559581.1"/>
    <property type="molecule type" value="Genomic_DNA"/>
</dbReference>
<evidence type="ECO:0000256" key="4">
    <source>
        <dbReference type="ARBA" id="ARBA00023040"/>
    </source>
</evidence>
<evidence type="ECO:0000256" key="6">
    <source>
        <dbReference type="ARBA" id="ARBA00023170"/>
    </source>
</evidence>
<evidence type="ECO:0000256" key="5">
    <source>
        <dbReference type="ARBA" id="ARBA00023136"/>
    </source>
</evidence>
<gene>
    <name evidence="10" type="ORF">P5673_017652</name>
</gene>
<dbReference type="Pfam" id="PF00001">
    <property type="entry name" value="7tm_1"/>
    <property type="match status" value="1"/>
</dbReference>
<dbReference type="PROSITE" id="PS50262">
    <property type="entry name" value="G_PROTEIN_RECEP_F1_2"/>
    <property type="match status" value="1"/>
</dbReference>